<comment type="similarity">
    <text evidence="5">Belongs to the UPF0295 family.</text>
</comment>
<dbReference type="HAMAP" id="MF_01502">
    <property type="entry name" value="UPF0295"/>
    <property type="match status" value="1"/>
</dbReference>
<dbReference type="EMBL" id="JAWDIQ010000001">
    <property type="protein sequence ID" value="MDY0407571.1"/>
    <property type="molecule type" value="Genomic_DNA"/>
</dbReference>
<comment type="subcellular location">
    <subcellularLocation>
        <location evidence="5">Cell membrane</location>
        <topology evidence="5">Multi-pass membrane protein</topology>
    </subcellularLocation>
</comment>
<evidence type="ECO:0000256" key="2">
    <source>
        <dbReference type="ARBA" id="ARBA00022692"/>
    </source>
</evidence>
<comment type="caution">
    <text evidence="6">The sequence shown here is derived from an EMBL/GenBank/DDBJ whole genome shotgun (WGS) entry which is preliminary data.</text>
</comment>
<keyword evidence="4 5" id="KW-0472">Membrane</keyword>
<keyword evidence="3 5" id="KW-1133">Transmembrane helix</keyword>
<organism evidence="6 7">
    <name type="scientific">Paracerasibacillus soli</name>
    <dbReference type="NCBI Taxonomy" id="480284"/>
    <lineage>
        <taxon>Bacteria</taxon>
        <taxon>Bacillati</taxon>
        <taxon>Bacillota</taxon>
        <taxon>Bacilli</taxon>
        <taxon>Bacillales</taxon>
        <taxon>Bacillaceae</taxon>
        <taxon>Paracerasibacillus</taxon>
    </lineage>
</organism>
<reference evidence="6 7" key="1">
    <citation type="submission" date="2023-10" db="EMBL/GenBank/DDBJ databases">
        <title>Virgibacillus soli CC-YMP-6 genome.</title>
        <authorList>
            <person name="Miliotis G."/>
            <person name="Sengupta P."/>
            <person name="Hameed A."/>
            <person name="Chuvochina M."/>
            <person name="Mcdonagh F."/>
            <person name="Simpson A.C."/>
            <person name="Singh N.K."/>
            <person name="Rekha P.D."/>
            <person name="Raman K."/>
            <person name="Hugenholtz P."/>
            <person name="Venkateswaran K."/>
        </authorList>
    </citation>
    <scope>NUCLEOTIDE SEQUENCE [LARGE SCALE GENOMIC DNA]</scope>
    <source>
        <strain evidence="6 7">CC-YMP-6</strain>
    </source>
</reference>
<dbReference type="Pfam" id="PF11023">
    <property type="entry name" value="DUF2614"/>
    <property type="match status" value="1"/>
</dbReference>
<feature type="transmembrane region" description="Helical" evidence="5">
    <location>
        <begin position="18"/>
        <end position="36"/>
    </location>
</feature>
<dbReference type="InterPro" id="IPR020912">
    <property type="entry name" value="UPF0295"/>
</dbReference>
<dbReference type="NCBIfam" id="NF002796">
    <property type="entry name" value="PRK02935.1"/>
    <property type="match status" value="1"/>
</dbReference>
<sequence length="147" mass="16899">MAQQQLVYSSKINKIRSFALILIFGGILLMYVGILFKKTPWVMAIFFILGILAVVFSCVVYLWIGMFSLRAIPIICPSCNKHTKMLGRVDACMHCKQPLTLDKDLEGKEFDERYNKRKYRNVKSIEKSPLINSVEVHISILNIRDLS</sequence>
<evidence type="ECO:0000256" key="1">
    <source>
        <dbReference type="ARBA" id="ARBA00022475"/>
    </source>
</evidence>
<name>A0ABU5CMH6_9BACI</name>
<evidence type="ECO:0000256" key="4">
    <source>
        <dbReference type="ARBA" id="ARBA00023136"/>
    </source>
</evidence>
<dbReference type="Proteomes" id="UP001275315">
    <property type="component" value="Unassembled WGS sequence"/>
</dbReference>
<protein>
    <recommendedName>
        <fullName evidence="5">UPF0295 protein RWD45_01640</fullName>
    </recommendedName>
</protein>
<gene>
    <name evidence="6" type="ORF">RWD45_01640</name>
</gene>
<evidence type="ECO:0000256" key="5">
    <source>
        <dbReference type="HAMAP-Rule" id="MF_01502"/>
    </source>
</evidence>
<evidence type="ECO:0000313" key="6">
    <source>
        <dbReference type="EMBL" id="MDY0407571.1"/>
    </source>
</evidence>
<proteinExistence type="inferred from homology"/>
<keyword evidence="2 5" id="KW-0812">Transmembrane</keyword>
<evidence type="ECO:0000313" key="7">
    <source>
        <dbReference type="Proteomes" id="UP001275315"/>
    </source>
</evidence>
<keyword evidence="1 5" id="KW-1003">Cell membrane</keyword>
<accession>A0ABU5CMH6</accession>
<dbReference type="RefSeq" id="WP_320378377.1">
    <property type="nucleotide sequence ID" value="NZ_JAWDIQ010000001.1"/>
</dbReference>
<feature type="transmembrane region" description="Helical" evidence="5">
    <location>
        <begin position="42"/>
        <end position="64"/>
    </location>
</feature>
<keyword evidence="7" id="KW-1185">Reference proteome</keyword>
<evidence type="ECO:0000256" key="3">
    <source>
        <dbReference type="ARBA" id="ARBA00022989"/>
    </source>
</evidence>